<dbReference type="AlphaFoldDB" id="A0A515EKB8"/>
<evidence type="ECO:0000313" key="2">
    <source>
        <dbReference type="Proteomes" id="UP000317365"/>
    </source>
</evidence>
<accession>A0A515EKB8</accession>
<evidence type="ECO:0000313" key="1">
    <source>
        <dbReference type="EMBL" id="QDL53113.1"/>
    </source>
</evidence>
<dbReference type="Proteomes" id="UP000317365">
    <property type="component" value="Chromosome"/>
</dbReference>
<name>A0A515EKB8_9BURK</name>
<reference evidence="2" key="1">
    <citation type="submission" date="2019-02" db="EMBL/GenBank/DDBJ databases">
        <title>Complete genome sequence of Rhodoferax sp. Gr-4.</title>
        <authorList>
            <person name="Jin L."/>
        </authorList>
    </citation>
    <scope>NUCLEOTIDE SEQUENCE [LARGE SCALE GENOMIC DNA]</scope>
    <source>
        <strain evidence="2">Gr-4</strain>
    </source>
</reference>
<dbReference type="KEGG" id="rhg:EXZ61_02405"/>
<protein>
    <submittedName>
        <fullName evidence="1">Uncharacterized protein</fullName>
    </submittedName>
</protein>
<reference evidence="2" key="2">
    <citation type="journal article" date="2020" name="Int. J. Syst. Evol. Microbiol.">
        <title>Genomic insights into a novel species Rhodoferax aquaticus sp. nov., isolated from freshwater.</title>
        <authorList>
            <person name="Li T."/>
            <person name="Zhuo Y."/>
            <person name="Jin C.Z."/>
            <person name="Wu X."/>
            <person name="Ko S.R."/>
            <person name="Jin F.J."/>
            <person name="Ahn C.Y."/>
            <person name="Oh H.M."/>
            <person name="Lee H.G."/>
            <person name="Jin L."/>
        </authorList>
    </citation>
    <scope>NUCLEOTIDE SEQUENCE [LARGE SCALE GENOMIC DNA]</scope>
    <source>
        <strain evidence="2">Gr-4</strain>
    </source>
</reference>
<sequence>MSDPNNNTTVLVELGQVKGQLSALTDLIRQNHTATQTRIEDLSKSVGVRFDGIEKRLATLEQNERGTAMRAAGTGALSGAIVAAGIAAMKYLGH</sequence>
<keyword evidence="2" id="KW-1185">Reference proteome</keyword>
<dbReference type="RefSeq" id="WP_142808673.1">
    <property type="nucleotide sequence ID" value="NZ_CP036282.1"/>
</dbReference>
<organism evidence="1 2">
    <name type="scientific">Rhodoferax aquaticus</name>
    <dbReference type="NCBI Taxonomy" id="2527691"/>
    <lineage>
        <taxon>Bacteria</taxon>
        <taxon>Pseudomonadati</taxon>
        <taxon>Pseudomonadota</taxon>
        <taxon>Betaproteobacteria</taxon>
        <taxon>Burkholderiales</taxon>
        <taxon>Comamonadaceae</taxon>
        <taxon>Rhodoferax</taxon>
    </lineage>
</organism>
<proteinExistence type="predicted"/>
<dbReference type="EMBL" id="CP036282">
    <property type="protein sequence ID" value="QDL53113.1"/>
    <property type="molecule type" value="Genomic_DNA"/>
</dbReference>
<gene>
    <name evidence="1" type="ORF">EXZ61_02405</name>
</gene>